<dbReference type="OrthoDB" id="5298536at2"/>
<dbReference type="InterPro" id="IPR055397">
    <property type="entry name" value="TraK_C"/>
</dbReference>
<evidence type="ECO:0000313" key="3">
    <source>
        <dbReference type="EMBL" id="SDX02211.1"/>
    </source>
</evidence>
<gene>
    <name evidence="3" type="ORF">SAMN05421783_112120</name>
</gene>
<feature type="domain" description="TraK C-terminal" evidence="2">
    <location>
        <begin position="214"/>
        <end position="317"/>
    </location>
</feature>
<dbReference type="Pfam" id="PF23536">
    <property type="entry name" value="TraK_C"/>
    <property type="match status" value="1"/>
</dbReference>
<evidence type="ECO:0000259" key="2">
    <source>
        <dbReference type="Pfam" id="PF23536"/>
    </source>
</evidence>
<dbReference type="STRING" id="1058.SAMN05421783_112120"/>
<proteinExistence type="predicted"/>
<dbReference type="EMBL" id="FNNZ01000012">
    <property type="protein sequence ID" value="SDX02211.1"/>
    <property type="molecule type" value="Genomic_DNA"/>
</dbReference>
<evidence type="ECO:0000256" key="1">
    <source>
        <dbReference type="SAM" id="SignalP"/>
    </source>
</evidence>
<dbReference type="AlphaFoldDB" id="A0A1H2YAZ2"/>
<sequence>MITRRLSILAAVLAASSAQAEPAFEIPPVSCMLLDAGCTPSAVSSVLQASRSAPSPEGLIRTVMGAGATPARLTGGTLPVTLELGPRNLAVTPGTTVLIEIAIGHLNRIVTPFADPVVHTVSNASTQVDGSVVYVATDTEEPVALYIGDGQGSTLALALTLAPRYVPPREVRLTVPGYQGTRTGNAPRAAVEPVAVMPMLANASDRDGDGDGPAYVSDLVEQLRALAQGRMPEGFRIAKGSGGAKLRCAEGLKVRTVERAEGPASDLLKARVANTAAQAITLEHDTCRPDAATATVAAMAAWPRRVLAPGEETEVFLLLVRDAPPHRTSGQPR</sequence>
<feature type="signal peptide" evidence="1">
    <location>
        <begin position="1"/>
        <end position="20"/>
    </location>
</feature>
<dbReference type="RefSeq" id="WP_093033102.1">
    <property type="nucleotide sequence ID" value="NZ_FNNZ01000012.1"/>
</dbReference>
<keyword evidence="1" id="KW-0732">Signal</keyword>
<name>A0A1H2YAZ2_THIRO</name>
<organism evidence="3 4">
    <name type="scientific">Thiocapsa roseopersicina</name>
    <dbReference type="NCBI Taxonomy" id="1058"/>
    <lineage>
        <taxon>Bacteria</taxon>
        <taxon>Pseudomonadati</taxon>
        <taxon>Pseudomonadota</taxon>
        <taxon>Gammaproteobacteria</taxon>
        <taxon>Chromatiales</taxon>
        <taxon>Chromatiaceae</taxon>
        <taxon>Thiocapsa</taxon>
    </lineage>
</organism>
<evidence type="ECO:0000313" key="4">
    <source>
        <dbReference type="Proteomes" id="UP000198816"/>
    </source>
</evidence>
<reference evidence="4" key="1">
    <citation type="submission" date="2016-10" db="EMBL/GenBank/DDBJ databases">
        <authorList>
            <person name="Varghese N."/>
            <person name="Submissions S."/>
        </authorList>
    </citation>
    <scope>NUCLEOTIDE SEQUENCE [LARGE SCALE GENOMIC DNA]</scope>
    <source>
        <strain evidence="4">DSM 217</strain>
    </source>
</reference>
<dbReference type="Proteomes" id="UP000198816">
    <property type="component" value="Unassembled WGS sequence"/>
</dbReference>
<accession>A0A1H2YAZ2</accession>
<protein>
    <submittedName>
        <fullName evidence="3">Conjugal transfer pilus assembly protein TraK</fullName>
    </submittedName>
</protein>
<keyword evidence="4" id="KW-1185">Reference proteome</keyword>
<feature type="chain" id="PRO_5011719416" evidence="1">
    <location>
        <begin position="21"/>
        <end position="333"/>
    </location>
</feature>